<feature type="region of interest" description="Disordered" evidence="11">
    <location>
        <begin position="73"/>
        <end position="133"/>
    </location>
</feature>
<evidence type="ECO:0000313" key="14">
    <source>
        <dbReference type="EMBL" id="KJL49403.1"/>
    </source>
</evidence>
<protein>
    <recommendedName>
        <fullName evidence="10">Regulator of SigK</fullName>
    </recommendedName>
    <alternativeName>
        <fullName evidence="9">Sigma-K anti-sigma factor RskA</fullName>
    </alternativeName>
</protein>
<evidence type="ECO:0000256" key="8">
    <source>
        <dbReference type="ARBA" id="ARBA00023163"/>
    </source>
</evidence>
<keyword evidence="8" id="KW-0804">Transcription</keyword>
<evidence type="ECO:0000313" key="15">
    <source>
        <dbReference type="Proteomes" id="UP000033900"/>
    </source>
</evidence>
<feature type="compositionally biased region" description="Basic and acidic residues" evidence="11">
    <location>
        <begin position="91"/>
        <end position="111"/>
    </location>
</feature>
<evidence type="ECO:0000256" key="4">
    <source>
        <dbReference type="ARBA" id="ARBA00022692"/>
    </source>
</evidence>
<comment type="subcellular location">
    <subcellularLocation>
        <location evidence="2">Cell membrane</location>
    </subcellularLocation>
    <subcellularLocation>
        <location evidence="1">Membrane</location>
        <topology evidence="1">Single-pass membrane protein</topology>
    </subcellularLocation>
</comment>
<dbReference type="PATRIC" id="fig|273678.4.peg.105"/>
<keyword evidence="15" id="KW-1185">Reference proteome</keyword>
<keyword evidence="7 12" id="KW-0472">Membrane</keyword>
<dbReference type="OrthoDB" id="153510at2"/>
<evidence type="ECO:0000256" key="1">
    <source>
        <dbReference type="ARBA" id="ARBA00004167"/>
    </source>
</evidence>
<sequence length="288" mass="29727">MNEQEFAELSAGAALHALSPDEERRFRAALAVHPEWRGIAQDDAEAAATLADGVEPVTPPDRVRSALFARIAETAPDDGSAPAERTTSAEPIREQTRPRMTEESEESRAGHPEAGSPSLSTAEGQAGTEAERLTGRTRSRRLLFALAACIVLLVGIGVGTIALNGFLARPAPVIALEQIEGAADAEQASIAVSGGGTAIAHWSASLGRAVLVTEDIAVPAPDETYELWFVRDDGAVSAGTFSVDGGHAIAELKGEMRAGDAIAVTVEPAGGSPTGQPTSDPVIVIPTA</sequence>
<feature type="transmembrane region" description="Helical" evidence="12">
    <location>
        <begin position="142"/>
        <end position="167"/>
    </location>
</feature>
<dbReference type="PANTHER" id="PTHR37461:SF1">
    <property type="entry name" value="ANTI-SIGMA-K FACTOR RSKA"/>
    <property type="match status" value="1"/>
</dbReference>
<evidence type="ECO:0000256" key="11">
    <source>
        <dbReference type="SAM" id="MobiDB-lite"/>
    </source>
</evidence>
<dbReference type="AlphaFoldDB" id="A0A0M2HY84"/>
<dbReference type="Gene3D" id="1.10.10.1320">
    <property type="entry name" value="Anti-sigma factor, zinc-finger domain"/>
    <property type="match status" value="1"/>
</dbReference>
<evidence type="ECO:0000256" key="2">
    <source>
        <dbReference type="ARBA" id="ARBA00004236"/>
    </source>
</evidence>
<dbReference type="Proteomes" id="UP000033900">
    <property type="component" value="Unassembled WGS sequence"/>
</dbReference>
<evidence type="ECO:0000256" key="5">
    <source>
        <dbReference type="ARBA" id="ARBA00022989"/>
    </source>
</evidence>
<dbReference type="EMBL" id="JYJB01000003">
    <property type="protein sequence ID" value="KJL49403.1"/>
    <property type="molecule type" value="Genomic_DNA"/>
</dbReference>
<dbReference type="GO" id="GO:0006417">
    <property type="term" value="P:regulation of translation"/>
    <property type="evidence" value="ECO:0007669"/>
    <property type="project" value="TreeGrafter"/>
</dbReference>
<dbReference type="STRING" id="273678.RS84_00113"/>
<proteinExistence type="predicted"/>
<evidence type="ECO:0000259" key="13">
    <source>
        <dbReference type="Pfam" id="PF10099"/>
    </source>
</evidence>
<evidence type="ECO:0000256" key="6">
    <source>
        <dbReference type="ARBA" id="ARBA00023015"/>
    </source>
</evidence>
<gene>
    <name evidence="14" type="ORF">RS84_00113</name>
</gene>
<dbReference type="GO" id="GO:0005886">
    <property type="term" value="C:plasma membrane"/>
    <property type="evidence" value="ECO:0007669"/>
    <property type="project" value="UniProtKB-SubCell"/>
</dbReference>
<reference evidence="14 15" key="1">
    <citation type="submission" date="2015-02" db="EMBL/GenBank/DDBJ databases">
        <title>Draft genome sequences of ten Microbacterium spp. with emphasis on heavy metal contaminated environments.</title>
        <authorList>
            <person name="Corretto E."/>
        </authorList>
    </citation>
    <scope>NUCLEOTIDE SEQUENCE [LARGE SCALE GENOMIC DNA]</scope>
    <source>
        <strain evidence="14 15">SA35</strain>
    </source>
</reference>
<dbReference type="InterPro" id="IPR018764">
    <property type="entry name" value="RskA_C"/>
</dbReference>
<name>A0A0M2HY84_9MICO</name>
<dbReference type="GO" id="GO:0016989">
    <property type="term" value="F:sigma factor antagonist activity"/>
    <property type="evidence" value="ECO:0007669"/>
    <property type="project" value="TreeGrafter"/>
</dbReference>
<evidence type="ECO:0000256" key="7">
    <source>
        <dbReference type="ARBA" id="ARBA00023136"/>
    </source>
</evidence>
<evidence type="ECO:0000256" key="12">
    <source>
        <dbReference type="SAM" id="Phobius"/>
    </source>
</evidence>
<dbReference type="InterPro" id="IPR051474">
    <property type="entry name" value="Anti-sigma-K/W_factor"/>
</dbReference>
<keyword evidence="6" id="KW-0805">Transcription regulation</keyword>
<keyword evidence="5 12" id="KW-1133">Transmembrane helix</keyword>
<evidence type="ECO:0000256" key="9">
    <source>
        <dbReference type="ARBA" id="ARBA00029829"/>
    </source>
</evidence>
<feature type="domain" description="Anti-sigma K factor RskA C-terminal" evidence="13">
    <location>
        <begin position="145"/>
        <end position="281"/>
    </location>
</feature>
<accession>A0A0M2HY84</accession>
<evidence type="ECO:0000256" key="3">
    <source>
        <dbReference type="ARBA" id="ARBA00022475"/>
    </source>
</evidence>
<keyword evidence="3" id="KW-1003">Cell membrane</keyword>
<dbReference type="Pfam" id="PF10099">
    <property type="entry name" value="RskA_C"/>
    <property type="match status" value="1"/>
</dbReference>
<dbReference type="RefSeq" id="WP_045255809.1">
    <property type="nucleotide sequence ID" value="NZ_JYJB01000003.1"/>
</dbReference>
<comment type="caution">
    <text evidence="14">The sequence shown here is derived from an EMBL/GenBank/DDBJ whole genome shotgun (WGS) entry which is preliminary data.</text>
</comment>
<dbReference type="InterPro" id="IPR041916">
    <property type="entry name" value="Anti_sigma_zinc_sf"/>
</dbReference>
<dbReference type="PANTHER" id="PTHR37461">
    <property type="entry name" value="ANTI-SIGMA-K FACTOR RSKA"/>
    <property type="match status" value="1"/>
</dbReference>
<evidence type="ECO:0000256" key="10">
    <source>
        <dbReference type="ARBA" id="ARBA00030803"/>
    </source>
</evidence>
<keyword evidence="4 12" id="KW-0812">Transmembrane</keyword>
<organism evidence="14 15">
    <name type="scientific">Microbacterium hydrocarbonoxydans</name>
    <dbReference type="NCBI Taxonomy" id="273678"/>
    <lineage>
        <taxon>Bacteria</taxon>
        <taxon>Bacillati</taxon>
        <taxon>Actinomycetota</taxon>
        <taxon>Actinomycetes</taxon>
        <taxon>Micrococcales</taxon>
        <taxon>Microbacteriaceae</taxon>
        <taxon>Microbacterium</taxon>
    </lineage>
</organism>